<sequence length="300" mass="32687">MFGCFGGIVFIFIAIRLIYSALKNNGLLLKKSVMGEHVFMTGGGAGIGKLMCQILAKQGAKITVTDINKEWAEQTAKEIKEAGGDAIAIKCDVTSVEDISNASKICRETFGDVTILINNAGIVTGKKILETSHQLAEKTLQVNTLAHIYTVKEFLPNMIKKDHGHIVSIASSAGLVGCPGLVDYCASKYGAVGFDESLRLEIKKIGANINTTCICPTFIKTDMFKGAKANETLVPLLEPDWVAERIVLAIRQNEPLLMTPFISNTIYFTRALLPTFFLDLYMKALGANESMDHFSGRNKD</sequence>
<evidence type="ECO:0000313" key="13">
    <source>
        <dbReference type="EMBL" id="CAI2375963.1"/>
    </source>
</evidence>
<keyword evidence="3" id="KW-0812">Transmembrane</keyword>
<comment type="similarity">
    <text evidence="2 12">Belongs to the short-chain dehydrogenases/reductases (SDR) family.</text>
</comment>
<comment type="subcellular location">
    <subcellularLocation>
        <location evidence="1">Membrane</location>
        <topology evidence="1">Multi-pass membrane protein</topology>
    </subcellularLocation>
</comment>
<dbReference type="PRINTS" id="PR00080">
    <property type="entry name" value="SDRFAMILY"/>
</dbReference>
<dbReference type="SUPFAM" id="SSF51735">
    <property type="entry name" value="NAD(P)-binding Rossmann-fold domains"/>
    <property type="match status" value="1"/>
</dbReference>
<dbReference type="PANTHER" id="PTHR24322:SF736">
    <property type="entry name" value="RETINOL DEHYDROGENASE 10"/>
    <property type="match status" value="1"/>
</dbReference>
<evidence type="ECO:0000256" key="7">
    <source>
        <dbReference type="ARBA" id="ARBA00023098"/>
    </source>
</evidence>
<dbReference type="FunFam" id="3.40.50.720:FF:000131">
    <property type="entry name" value="Short-chain dehydrogenase/reductase 3"/>
    <property type="match status" value="1"/>
</dbReference>
<comment type="caution">
    <text evidence="13">The sequence shown here is derived from an EMBL/GenBank/DDBJ whole genome shotgun (WGS) entry which is preliminary data.</text>
</comment>
<dbReference type="Pfam" id="PF00106">
    <property type="entry name" value="adh_short"/>
    <property type="match status" value="1"/>
</dbReference>
<keyword evidence="8" id="KW-0472">Membrane</keyword>
<dbReference type="InterPro" id="IPR036291">
    <property type="entry name" value="NAD(P)-bd_dom_sf"/>
</dbReference>
<accession>A0AAD1XNJ8</accession>
<keyword evidence="6" id="KW-0560">Oxidoreductase</keyword>
<keyword evidence="4" id="KW-0521">NADP</keyword>
<dbReference type="Proteomes" id="UP001295684">
    <property type="component" value="Unassembled WGS sequence"/>
</dbReference>
<evidence type="ECO:0000256" key="9">
    <source>
        <dbReference type="ARBA" id="ARBA00059620"/>
    </source>
</evidence>
<evidence type="ECO:0000256" key="1">
    <source>
        <dbReference type="ARBA" id="ARBA00004141"/>
    </source>
</evidence>
<evidence type="ECO:0000256" key="11">
    <source>
        <dbReference type="ARBA" id="ARBA00082544"/>
    </source>
</evidence>
<organism evidence="13 14">
    <name type="scientific">Euplotes crassus</name>
    <dbReference type="NCBI Taxonomy" id="5936"/>
    <lineage>
        <taxon>Eukaryota</taxon>
        <taxon>Sar</taxon>
        <taxon>Alveolata</taxon>
        <taxon>Ciliophora</taxon>
        <taxon>Intramacronucleata</taxon>
        <taxon>Spirotrichea</taxon>
        <taxon>Hypotrichia</taxon>
        <taxon>Euplotida</taxon>
        <taxon>Euplotidae</taxon>
        <taxon>Moneuplotes</taxon>
    </lineage>
</organism>
<dbReference type="PRINTS" id="PR00081">
    <property type="entry name" value="GDHRDH"/>
</dbReference>
<dbReference type="CDD" id="cd05339">
    <property type="entry name" value="17beta-HSDXI-like_SDR_c"/>
    <property type="match status" value="1"/>
</dbReference>
<dbReference type="GO" id="GO:0016020">
    <property type="term" value="C:membrane"/>
    <property type="evidence" value="ECO:0007669"/>
    <property type="project" value="UniProtKB-SubCell"/>
</dbReference>
<comment type="function">
    <text evidence="9">Catalyzes the reduction of all-trans-retinal to all-trans-retinol in the presence of NADPH.</text>
</comment>
<dbReference type="InterPro" id="IPR002347">
    <property type="entry name" value="SDR_fam"/>
</dbReference>
<dbReference type="EMBL" id="CAMPGE010017488">
    <property type="protein sequence ID" value="CAI2375963.1"/>
    <property type="molecule type" value="Genomic_DNA"/>
</dbReference>
<dbReference type="AlphaFoldDB" id="A0AAD1XNJ8"/>
<proteinExistence type="inferred from homology"/>
<evidence type="ECO:0000256" key="12">
    <source>
        <dbReference type="RuleBase" id="RU000363"/>
    </source>
</evidence>
<protein>
    <recommendedName>
        <fullName evidence="10">Short-chain dehydrogenase/reductase 3</fullName>
    </recommendedName>
    <alternativeName>
        <fullName evidence="11">Retinal short-chain dehydrogenase/reductase 1</fullName>
    </alternativeName>
</protein>
<dbReference type="PANTHER" id="PTHR24322">
    <property type="entry name" value="PKSB"/>
    <property type="match status" value="1"/>
</dbReference>
<evidence type="ECO:0000256" key="2">
    <source>
        <dbReference type="ARBA" id="ARBA00006484"/>
    </source>
</evidence>
<dbReference type="GO" id="GO:0052650">
    <property type="term" value="F:all-trans-retinol dehydrogenase (NADP+) activity"/>
    <property type="evidence" value="ECO:0007669"/>
    <property type="project" value="UniProtKB-ARBA"/>
</dbReference>
<reference evidence="13" key="1">
    <citation type="submission" date="2023-07" db="EMBL/GenBank/DDBJ databases">
        <authorList>
            <consortium name="AG Swart"/>
            <person name="Singh M."/>
            <person name="Singh A."/>
            <person name="Seah K."/>
            <person name="Emmerich C."/>
        </authorList>
    </citation>
    <scope>NUCLEOTIDE SEQUENCE</scope>
    <source>
        <strain evidence="13">DP1</strain>
    </source>
</reference>
<gene>
    <name evidence="13" type="ORF">ECRASSUSDP1_LOCUS17331</name>
</gene>
<keyword evidence="14" id="KW-1185">Reference proteome</keyword>
<evidence type="ECO:0000256" key="4">
    <source>
        <dbReference type="ARBA" id="ARBA00022857"/>
    </source>
</evidence>
<keyword evidence="5" id="KW-1133">Transmembrane helix</keyword>
<evidence type="ECO:0000256" key="3">
    <source>
        <dbReference type="ARBA" id="ARBA00022692"/>
    </source>
</evidence>
<evidence type="ECO:0000256" key="10">
    <source>
        <dbReference type="ARBA" id="ARBA00068717"/>
    </source>
</evidence>
<evidence type="ECO:0000256" key="5">
    <source>
        <dbReference type="ARBA" id="ARBA00022989"/>
    </source>
</evidence>
<dbReference type="Gene3D" id="3.40.50.720">
    <property type="entry name" value="NAD(P)-binding Rossmann-like Domain"/>
    <property type="match status" value="1"/>
</dbReference>
<evidence type="ECO:0000313" key="14">
    <source>
        <dbReference type="Proteomes" id="UP001295684"/>
    </source>
</evidence>
<evidence type="ECO:0000256" key="8">
    <source>
        <dbReference type="ARBA" id="ARBA00023136"/>
    </source>
</evidence>
<evidence type="ECO:0000256" key="6">
    <source>
        <dbReference type="ARBA" id="ARBA00023002"/>
    </source>
</evidence>
<keyword evidence="7" id="KW-0443">Lipid metabolism</keyword>
<name>A0AAD1XNJ8_EUPCR</name>